<dbReference type="InterPro" id="IPR033116">
    <property type="entry name" value="TRYPSIN_SER"/>
</dbReference>
<feature type="chain" id="PRO_5008526460" evidence="12">
    <location>
        <begin position="19"/>
        <end position="290"/>
    </location>
</feature>
<dbReference type="InterPro" id="IPR001314">
    <property type="entry name" value="Peptidase_S1A"/>
</dbReference>
<evidence type="ECO:0000256" key="4">
    <source>
        <dbReference type="ARBA" id="ARBA00022670"/>
    </source>
</evidence>
<keyword evidence="12" id="KW-0732">Signal</keyword>
<dbReference type="FunFam" id="2.40.10.10:FF:000068">
    <property type="entry name" value="transmembrane protease serine 2"/>
    <property type="match status" value="1"/>
</dbReference>
<evidence type="ECO:0000256" key="12">
    <source>
        <dbReference type="SAM" id="SignalP"/>
    </source>
</evidence>
<name>A0A1B1LTR4_ANTYA</name>
<sequence>MKTFTAILVLTLAVVASGLPTYEHVSVFDYHRQIGIKEASRIKQFEETTSVASGQRIVGGSVTDILNIPYQVGLLIDVGFGQSVCGGSILSTTRIVTAAHCQHDGVITAIRHTVVAGTNILFSGGTRIVSSDITMHPEWNPNTAANDIAVLRISPLTFGNSIQSIALPSGDEINNNFIGWIALASGFGRTADGATIGPNQRLSSVNLPIIGNDACAAIYGPIIQSGIICTSGDGGRGTCQGDSGGPLAATISGRRVLIGVISFTARAGCMAGFPAGYSRVTSYVSWILSI</sequence>
<dbReference type="CDD" id="cd00190">
    <property type="entry name" value="Tryp_SPc"/>
    <property type="match status" value="1"/>
</dbReference>
<feature type="signal peptide" evidence="12">
    <location>
        <begin position="1"/>
        <end position="18"/>
    </location>
</feature>
<protein>
    <submittedName>
        <fullName evidence="14">Chymotrypsin-like serine protease 1</fullName>
    </submittedName>
</protein>
<dbReference type="InterPro" id="IPR018114">
    <property type="entry name" value="TRYPSIN_HIS"/>
</dbReference>
<proteinExistence type="evidence at transcript level"/>
<dbReference type="GO" id="GO:0090729">
    <property type="term" value="F:toxin activity"/>
    <property type="evidence" value="ECO:0007669"/>
    <property type="project" value="UniProtKB-KW"/>
</dbReference>
<evidence type="ECO:0000256" key="5">
    <source>
        <dbReference type="ARBA" id="ARBA00022801"/>
    </source>
</evidence>
<keyword evidence="6 11" id="KW-0720">Serine protease</keyword>
<evidence type="ECO:0000256" key="7">
    <source>
        <dbReference type="ARBA" id="ARBA00023157"/>
    </source>
</evidence>
<dbReference type="PROSITE" id="PS00134">
    <property type="entry name" value="TRYPSIN_HIS"/>
    <property type="match status" value="1"/>
</dbReference>
<dbReference type="GO" id="GO:0006508">
    <property type="term" value="P:proteolysis"/>
    <property type="evidence" value="ECO:0007669"/>
    <property type="project" value="UniProtKB-KW"/>
</dbReference>
<dbReference type="InterPro" id="IPR043504">
    <property type="entry name" value="Peptidase_S1_PA_chymotrypsin"/>
</dbReference>
<dbReference type="InterPro" id="IPR050430">
    <property type="entry name" value="Peptidase_S1"/>
</dbReference>
<dbReference type="GO" id="GO:0004252">
    <property type="term" value="F:serine-type endopeptidase activity"/>
    <property type="evidence" value="ECO:0007669"/>
    <property type="project" value="InterPro"/>
</dbReference>
<dbReference type="PRINTS" id="PR00722">
    <property type="entry name" value="CHYMOTRYPSIN"/>
</dbReference>
<evidence type="ECO:0000256" key="10">
    <source>
        <dbReference type="ARBA" id="ARBA00084094"/>
    </source>
</evidence>
<dbReference type="EMBL" id="KX380990">
    <property type="protein sequence ID" value="ANS56506.1"/>
    <property type="molecule type" value="mRNA"/>
</dbReference>
<comment type="subcellular location">
    <subcellularLocation>
        <location evidence="1">Secreted</location>
        <location evidence="1">Extracellular space</location>
    </subcellularLocation>
</comment>
<dbReference type="SUPFAM" id="SSF50494">
    <property type="entry name" value="Trypsin-like serine proteases"/>
    <property type="match status" value="1"/>
</dbReference>
<evidence type="ECO:0000259" key="13">
    <source>
        <dbReference type="PROSITE" id="PS50240"/>
    </source>
</evidence>
<dbReference type="InterPro" id="IPR001254">
    <property type="entry name" value="Trypsin_dom"/>
</dbReference>
<evidence type="ECO:0000256" key="3">
    <source>
        <dbReference type="ARBA" id="ARBA00022656"/>
    </source>
</evidence>
<reference evidence="14" key="1">
    <citation type="submission" date="2016-06" db="EMBL/GenBank/DDBJ databases">
        <title>Characterization and expression analysis of six cymotrysin-like serine protease From Antheraea yamamai.</title>
        <authorList>
            <person name="Kim S.-R."/>
            <person name="Choi K.-H."/>
            <person name="Kim K.-Y."/>
        </authorList>
    </citation>
    <scope>NUCLEOTIDE SEQUENCE</scope>
</reference>
<keyword evidence="7" id="KW-1015">Disulfide bond</keyword>
<accession>A0A1B1LTR4</accession>
<dbReference type="GO" id="GO:0005576">
    <property type="term" value="C:extracellular region"/>
    <property type="evidence" value="ECO:0007669"/>
    <property type="project" value="UniProtKB-SubCell"/>
</dbReference>
<dbReference type="SMART" id="SM00020">
    <property type="entry name" value="Tryp_SPc"/>
    <property type="match status" value="1"/>
</dbReference>
<keyword evidence="10" id="KW-1205">Fibrinolytic toxin</keyword>
<keyword evidence="4 11" id="KW-0645">Protease</keyword>
<dbReference type="PANTHER" id="PTHR24276:SF91">
    <property type="entry name" value="AT26814P-RELATED"/>
    <property type="match status" value="1"/>
</dbReference>
<dbReference type="Gene3D" id="2.40.10.10">
    <property type="entry name" value="Trypsin-like serine proteases"/>
    <property type="match status" value="2"/>
</dbReference>
<dbReference type="Pfam" id="PF00089">
    <property type="entry name" value="Trypsin"/>
    <property type="match status" value="1"/>
</dbReference>
<keyword evidence="5 11" id="KW-0378">Hydrolase</keyword>
<dbReference type="AlphaFoldDB" id="A0A1B1LTR4"/>
<evidence type="ECO:0000256" key="2">
    <source>
        <dbReference type="ARBA" id="ARBA00007664"/>
    </source>
</evidence>
<comment type="function">
    <text evidence="9">Fibrinolytic activity; shows preferential cleavage of Arg-Gly bonds in all three fibrinogen chains. Contact with the caterpillars causes severe bleeding, due the anticoagulant effect of the protein.</text>
</comment>
<dbReference type="InterPro" id="IPR009003">
    <property type="entry name" value="Peptidase_S1_PA"/>
</dbReference>
<comment type="similarity">
    <text evidence="2">Belongs to the peptidase S1 family.</text>
</comment>
<evidence type="ECO:0000256" key="9">
    <source>
        <dbReference type="ARBA" id="ARBA00055534"/>
    </source>
</evidence>
<gene>
    <name evidence="14" type="primary">CTLP1</name>
</gene>
<dbReference type="PANTHER" id="PTHR24276">
    <property type="entry name" value="POLYSERASE-RELATED"/>
    <property type="match status" value="1"/>
</dbReference>
<dbReference type="PROSITE" id="PS50240">
    <property type="entry name" value="TRYPSIN_DOM"/>
    <property type="match status" value="1"/>
</dbReference>
<evidence type="ECO:0000256" key="1">
    <source>
        <dbReference type="ARBA" id="ARBA00004239"/>
    </source>
</evidence>
<keyword evidence="3" id="KW-0800">Toxin</keyword>
<dbReference type="PROSITE" id="PS00135">
    <property type="entry name" value="TRYPSIN_SER"/>
    <property type="match status" value="1"/>
</dbReference>
<evidence type="ECO:0000256" key="11">
    <source>
        <dbReference type="RuleBase" id="RU363034"/>
    </source>
</evidence>
<evidence type="ECO:0000256" key="8">
    <source>
        <dbReference type="ARBA" id="ARBA00023240"/>
    </source>
</evidence>
<keyword evidence="8" id="KW-1199">Hemostasis impairing toxin</keyword>
<organism evidence="14">
    <name type="scientific">Antheraea yamamai</name>
    <name type="common">Japanese oak silkmoth</name>
    <dbReference type="NCBI Taxonomy" id="7121"/>
    <lineage>
        <taxon>Eukaryota</taxon>
        <taxon>Metazoa</taxon>
        <taxon>Ecdysozoa</taxon>
        <taxon>Arthropoda</taxon>
        <taxon>Hexapoda</taxon>
        <taxon>Insecta</taxon>
        <taxon>Pterygota</taxon>
        <taxon>Neoptera</taxon>
        <taxon>Endopterygota</taxon>
        <taxon>Lepidoptera</taxon>
        <taxon>Glossata</taxon>
        <taxon>Ditrysia</taxon>
        <taxon>Bombycoidea</taxon>
        <taxon>Saturniidae</taxon>
        <taxon>Saturniinae</taxon>
        <taxon>Saturniini</taxon>
        <taxon>Antheraea</taxon>
    </lineage>
</organism>
<feature type="domain" description="Peptidase S1" evidence="13">
    <location>
        <begin position="57"/>
        <end position="290"/>
    </location>
</feature>
<evidence type="ECO:0000256" key="6">
    <source>
        <dbReference type="ARBA" id="ARBA00022825"/>
    </source>
</evidence>
<evidence type="ECO:0000313" key="14">
    <source>
        <dbReference type="EMBL" id="ANS56506.1"/>
    </source>
</evidence>